<name>A0ABW3ZST3_9BACI</name>
<evidence type="ECO:0000313" key="1">
    <source>
        <dbReference type="EMBL" id="MFD1361324.1"/>
    </source>
</evidence>
<comment type="caution">
    <text evidence="1">The sequence shown here is derived from an EMBL/GenBank/DDBJ whole genome shotgun (WGS) entry which is preliminary data.</text>
</comment>
<organism evidence="1 2">
    <name type="scientific">Lentibacillus salinarum</name>
    <dbReference type="NCBI Taxonomy" id="446820"/>
    <lineage>
        <taxon>Bacteria</taxon>
        <taxon>Bacillati</taxon>
        <taxon>Bacillota</taxon>
        <taxon>Bacilli</taxon>
        <taxon>Bacillales</taxon>
        <taxon>Bacillaceae</taxon>
        <taxon>Lentibacillus</taxon>
    </lineage>
</organism>
<keyword evidence="2" id="KW-1185">Reference proteome</keyword>
<evidence type="ECO:0000313" key="2">
    <source>
        <dbReference type="Proteomes" id="UP001597178"/>
    </source>
</evidence>
<reference evidence="2" key="1">
    <citation type="journal article" date="2019" name="Int. J. Syst. Evol. Microbiol.">
        <title>The Global Catalogue of Microorganisms (GCM) 10K type strain sequencing project: providing services to taxonomists for standard genome sequencing and annotation.</title>
        <authorList>
            <consortium name="The Broad Institute Genomics Platform"/>
            <consortium name="The Broad Institute Genome Sequencing Center for Infectious Disease"/>
            <person name="Wu L."/>
            <person name="Ma J."/>
        </authorList>
    </citation>
    <scope>NUCLEOTIDE SEQUENCE [LARGE SCALE GENOMIC DNA]</scope>
    <source>
        <strain evidence="2">CCUG 54822</strain>
    </source>
</reference>
<protein>
    <submittedName>
        <fullName evidence="1">Uncharacterized protein</fullName>
    </submittedName>
</protein>
<accession>A0ABW3ZST3</accession>
<dbReference type="Proteomes" id="UP001597178">
    <property type="component" value="Unassembled WGS sequence"/>
</dbReference>
<proteinExistence type="predicted"/>
<dbReference type="EMBL" id="JBHTNH010000009">
    <property type="protein sequence ID" value="MFD1361324.1"/>
    <property type="molecule type" value="Genomic_DNA"/>
</dbReference>
<gene>
    <name evidence="1" type="ORF">ACFQ4A_06530</name>
</gene>
<sequence length="126" mass="14824">MTECTPGIMLSFPLLEVVALIELEEKKIIRLRHKDVPYRRWSTFNKKHNNRFSFHYTPIHASWVNQVETFFLHSAQTLSEMEQFSFRGGIKRSCRGFHWVMESGRSSSINWTFGGYLMQHELKAAA</sequence>